<feature type="transmembrane region" description="Helical" evidence="2">
    <location>
        <begin position="133"/>
        <end position="151"/>
    </location>
</feature>
<reference evidence="3 4" key="1">
    <citation type="submission" date="2016-01" db="EMBL/GenBank/DDBJ databases">
        <authorList>
            <consortium name="TB Trials Study Group"/>
            <person name="Sutton G."/>
            <person name="Brinkac L."/>
            <person name="Sanka R."/>
            <person name="Adams M."/>
            <person name="Lau E.L."/>
            <person name="Macaden R."/>
            <person name="Grewal H.M.S."/>
        </authorList>
    </citation>
    <scope>NUCLEOTIDE SEQUENCE [LARGE SCALE GENOMIC DNA]</scope>
    <source>
        <strain evidence="3 4">IS-1744</strain>
    </source>
</reference>
<protein>
    <recommendedName>
        <fullName evidence="5">Secreted protein</fullName>
    </recommendedName>
</protein>
<feature type="transmembrane region" description="Helical" evidence="2">
    <location>
        <begin position="61"/>
        <end position="80"/>
    </location>
</feature>
<dbReference type="RefSeq" id="WP_064395372.1">
    <property type="nucleotide sequence ID" value="NZ_LQIR01000012.1"/>
</dbReference>
<evidence type="ECO:0008006" key="5">
    <source>
        <dbReference type="Google" id="ProtNLM"/>
    </source>
</evidence>
<keyword evidence="2" id="KW-0472">Membrane</keyword>
<feature type="compositionally biased region" description="Low complexity" evidence="1">
    <location>
        <begin position="179"/>
        <end position="195"/>
    </location>
</feature>
<organism evidence="3 4">
    <name type="scientific">Mycobacterium lehmannii</name>
    <dbReference type="NCBI Taxonomy" id="2048550"/>
    <lineage>
        <taxon>Bacteria</taxon>
        <taxon>Bacillati</taxon>
        <taxon>Actinomycetota</taxon>
        <taxon>Actinomycetes</taxon>
        <taxon>Mycobacteriales</taxon>
        <taxon>Mycobacteriaceae</taxon>
        <taxon>Mycobacterium</taxon>
    </lineage>
</organism>
<dbReference type="AlphaFoldDB" id="A0A101A8W2"/>
<gene>
    <name evidence="3" type="ORF">AU192_02695</name>
</gene>
<sequence length="246" mass="25901">MTDTRVHPRGGRLRMPRSRGATSGFLLILLGAWGALAPFIGPLFNFAYSPDQAWTWTTGRGWLQVLPGVVTVLGGLLLLMSRNRATASLGGWLAVAGGVWFIIGRAMAGPLGMGDAGVPVAATEGKRIALELTYFYGLGALIVFLGAAALGRISVRSVRDVEWADRPVAAHTVADEHAPATGAPVTAADPAPVAGHTPHTAGQPAMAEQRTEVIGPTAEAAQQPRRRGLLDRFRSRGHRGGKLAHR</sequence>
<name>A0A101A8W2_9MYCO</name>
<dbReference type="Proteomes" id="UP000053707">
    <property type="component" value="Unassembled WGS sequence"/>
</dbReference>
<dbReference type="EMBL" id="LQIR01000012">
    <property type="protein sequence ID" value="KUI17785.1"/>
    <property type="molecule type" value="Genomic_DNA"/>
</dbReference>
<proteinExistence type="predicted"/>
<keyword evidence="2" id="KW-0812">Transmembrane</keyword>
<feature type="transmembrane region" description="Helical" evidence="2">
    <location>
        <begin position="21"/>
        <end position="41"/>
    </location>
</feature>
<evidence type="ECO:0000313" key="4">
    <source>
        <dbReference type="Proteomes" id="UP000053707"/>
    </source>
</evidence>
<evidence type="ECO:0000313" key="3">
    <source>
        <dbReference type="EMBL" id="KUI17785.1"/>
    </source>
</evidence>
<keyword evidence="2" id="KW-1133">Transmembrane helix</keyword>
<keyword evidence="4" id="KW-1185">Reference proteome</keyword>
<evidence type="ECO:0000256" key="2">
    <source>
        <dbReference type="SAM" id="Phobius"/>
    </source>
</evidence>
<feature type="compositionally biased region" description="Basic residues" evidence="1">
    <location>
        <begin position="235"/>
        <end position="246"/>
    </location>
</feature>
<feature type="region of interest" description="Disordered" evidence="1">
    <location>
        <begin position="175"/>
        <end position="246"/>
    </location>
</feature>
<accession>A0A101A8W2</accession>
<comment type="caution">
    <text evidence="3">The sequence shown here is derived from an EMBL/GenBank/DDBJ whole genome shotgun (WGS) entry which is preliminary data.</text>
</comment>
<evidence type="ECO:0000256" key="1">
    <source>
        <dbReference type="SAM" id="MobiDB-lite"/>
    </source>
</evidence>
<feature type="transmembrane region" description="Helical" evidence="2">
    <location>
        <begin position="92"/>
        <end position="113"/>
    </location>
</feature>